<dbReference type="Proteomes" id="UP000825388">
    <property type="component" value="Unassembled WGS sequence"/>
</dbReference>
<proteinExistence type="predicted"/>
<dbReference type="EMBL" id="LOKL01000002">
    <property type="protein sequence ID" value="MBZ3922889.1"/>
    <property type="molecule type" value="Genomic_DNA"/>
</dbReference>
<evidence type="ECO:0000313" key="2">
    <source>
        <dbReference type="Proteomes" id="UP000825388"/>
    </source>
</evidence>
<accession>A0AAW4RIW5</accession>
<gene>
    <name evidence="1" type="ORF">Xseb_04190</name>
</gene>
<comment type="caution">
    <text evidence="1">The sequence shown here is derived from an EMBL/GenBank/DDBJ whole genome shotgun (WGS) entry which is preliminary data.</text>
</comment>
<evidence type="ECO:0000313" key="1">
    <source>
        <dbReference type="EMBL" id="MBZ3922889.1"/>
    </source>
</evidence>
<reference evidence="1" key="1">
    <citation type="submission" date="2015-12" db="EMBL/GenBank/DDBJ databases">
        <authorList>
            <person name="Bansal K."/>
            <person name="Midha S."/>
            <person name="Patil P.B."/>
        </authorList>
    </citation>
    <scope>NUCLEOTIDE SEQUENCE</scope>
    <source>
        <strain evidence="1">LMG867</strain>
    </source>
</reference>
<protein>
    <submittedName>
        <fullName evidence="1">Uncharacterized protein</fullName>
    </submittedName>
</protein>
<name>A0AAW4RIW5_XANCI</name>
<dbReference type="AlphaFoldDB" id="A0AAW4RIW5"/>
<sequence>MPVTCAGVVSAEAYPAAQSETGVCYMSRHITPLDDALSAGELATLVGLPIHNNGDIADLHLTADEWAALTERRRRVGWPLNFLEVADVA</sequence>
<organism evidence="1 2">
    <name type="scientific">Xanthomonas citri pv. sesbaniae</name>
    <dbReference type="NCBI Taxonomy" id="473425"/>
    <lineage>
        <taxon>Bacteria</taxon>
        <taxon>Pseudomonadati</taxon>
        <taxon>Pseudomonadota</taxon>
        <taxon>Gammaproteobacteria</taxon>
        <taxon>Lysobacterales</taxon>
        <taxon>Lysobacteraceae</taxon>
        <taxon>Xanthomonas</taxon>
    </lineage>
</organism>